<dbReference type="EMBL" id="CM056812">
    <property type="protein sequence ID" value="KAJ8618089.1"/>
    <property type="molecule type" value="Genomic_DNA"/>
</dbReference>
<proteinExistence type="predicted"/>
<gene>
    <name evidence="1" type="ORF">MRB53_014275</name>
</gene>
<keyword evidence="2" id="KW-1185">Reference proteome</keyword>
<comment type="caution">
    <text evidence="1">The sequence shown here is derived from an EMBL/GenBank/DDBJ whole genome shotgun (WGS) entry which is preliminary data.</text>
</comment>
<evidence type="ECO:0000313" key="2">
    <source>
        <dbReference type="Proteomes" id="UP001234297"/>
    </source>
</evidence>
<dbReference type="Proteomes" id="UP001234297">
    <property type="component" value="Chromosome 4"/>
</dbReference>
<evidence type="ECO:0000313" key="1">
    <source>
        <dbReference type="EMBL" id="KAJ8618089.1"/>
    </source>
</evidence>
<organism evidence="1 2">
    <name type="scientific">Persea americana</name>
    <name type="common">Avocado</name>
    <dbReference type="NCBI Taxonomy" id="3435"/>
    <lineage>
        <taxon>Eukaryota</taxon>
        <taxon>Viridiplantae</taxon>
        <taxon>Streptophyta</taxon>
        <taxon>Embryophyta</taxon>
        <taxon>Tracheophyta</taxon>
        <taxon>Spermatophyta</taxon>
        <taxon>Magnoliopsida</taxon>
        <taxon>Magnoliidae</taxon>
        <taxon>Laurales</taxon>
        <taxon>Lauraceae</taxon>
        <taxon>Persea</taxon>
    </lineage>
</organism>
<name>A0ACC2KAW7_PERAE</name>
<reference evidence="1 2" key="1">
    <citation type="journal article" date="2022" name="Hortic Res">
        <title>A haplotype resolved chromosomal level avocado genome allows analysis of novel avocado genes.</title>
        <authorList>
            <person name="Nath O."/>
            <person name="Fletcher S.J."/>
            <person name="Hayward A."/>
            <person name="Shaw L.M."/>
            <person name="Masouleh A.K."/>
            <person name="Furtado A."/>
            <person name="Henry R.J."/>
            <person name="Mitter N."/>
        </authorList>
    </citation>
    <scope>NUCLEOTIDE SEQUENCE [LARGE SCALE GENOMIC DNA]</scope>
    <source>
        <strain evidence="2">cv. Hass</strain>
    </source>
</reference>
<accession>A0ACC2KAW7</accession>
<protein>
    <submittedName>
        <fullName evidence="1">Uncharacterized protein</fullName>
    </submittedName>
</protein>
<sequence>MEHLGTVFEMGKAICAPLQSLKENEDILDKKIEELSCRESDVRADLEREKLQYGKMPKREVELWLKNVQNIKDKVHDIKQKLREVREASWTHIQLRMNLAKEVEVKIKEAVELKENGRFQEGLLVDLLLGSIETFPPIRLVGETTALKNLKKIEECLMEDEVGKIGVYGMGGVGKTTIMSHIHNKFKNAGTFNHVIWVTVSKESDLEELHDRLSKALGIDLSNYKDALYDEIVCDSLIEKWMADGFFDEIEDREKGFDKGYTIINDLKDACMLENGERNLFSGSCVKMHDLLRDLAIAITRKSNQFVVKVRSNVVDDEHDFDHLNELQYDFYSRKRRVCVVGRLQQASYMNSVAFPGSSLTDLEITFLHDLRTIYMEEPTQGDTLAKLKRIRISNCPKLKYVLSVGWFQTLQNLEEIDVFNCQAMEEMVVDTGLHKGEPTQGDTLANLKRIRISNCPKLKYVLSVGWFQTLQNLEEIVVEGCQAMEEMVVDMGDISEANNNIPITLPRLKVITLYRLPKLKSICKRTLICSSLEEIDVEGCPMLKMLPFSINSLSSSVKQIIRGSRRWWDSLEWDNANTKMHLQPFFSAYPDFEEDQEGQHLQFSERPDYGFQREEDQEGQGTKRKADSIS</sequence>